<name>A0A2W4RL78_9GAMM</name>
<gene>
    <name evidence="1" type="ORF">DM484_06500</name>
</gene>
<proteinExistence type="predicted"/>
<accession>A0A2W4RL78</accession>
<dbReference type="EMBL" id="QJPH01000224">
    <property type="protein sequence ID" value="PZN82359.1"/>
    <property type="molecule type" value="Genomic_DNA"/>
</dbReference>
<dbReference type="NCBIfam" id="NF041292">
    <property type="entry name" value="StbB"/>
    <property type="match status" value="1"/>
</dbReference>
<protein>
    <submittedName>
        <fullName evidence="1">StbB</fullName>
    </submittedName>
</protein>
<dbReference type="Proteomes" id="UP000249396">
    <property type="component" value="Unassembled WGS sequence"/>
</dbReference>
<evidence type="ECO:0000313" key="2">
    <source>
        <dbReference type="Proteomes" id="UP000249396"/>
    </source>
</evidence>
<evidence type="ECO:0000313" key="1">
    <source>
        <dbReference type="EMBL" id="PZN82359.1"/>
    </source>
</evidence>
<comment type="caution">
    <text evidence="1">The sequence shown here is derived from an EMBL/GenBank/DDBJ whole genome shotgun (WGS) entry which is preliminary data.</text>
</comment>
<dbReference type="InterPro" id="IPR047985">
    <property type="entry name" value="StbB-like"/>
</dbReference>
<sequence length="203" mass="22708">NPAEISVESINADGPDGEALRGRQFGQLHEMLSLADSAVVDIGSSNVEDFIGQMAQFEGSHDEFDYFVVPVSPKDKPQRDTISTINALSDVRVPPSKIKLLFNLVEIGQDPRQVFPALFAYHEGRRNFTINPAAAIHENEIFERLRGIGKTIEELLADQTDYRAKIKETDDQEEKRLFARLIATKRLASGITREFGSVFKALF</sequence>
<dbReference type="AlphaFoldDB" id="A0A2W4RL78"/>
<feature type="non-terminal residue" evidence="1">
    <location>
        <position position="1"/>
    </location>
</feature>
<organism evidence="1 2">
    <name type="scientific">Candidatus Methylumidiphilus alinenensis</name>
    <dbReference type="NCBI Taxonomy" id="2202197"/>
    <lineage>
        <taxon>Bacteria</taxon>
        <taxon>Pseudomonadati</taxon>
        <taxon>Pseudomonadota</taxon>
        <taxon>Gammaproteobacteria</taxon>
        <taxon>Methylococcales</taxon>
        <taxon>Candidatus Methylumidiphilus</taxon>
    </lineage>
</organism>
<reference evidence="1 2" key="1">
    <citation type="journal article" date="2018" name="Aquat. Microb. Ecol.">
        <title>Gammaproteobacterial methanotrophs dominate.</title>
        <authorList>
            <person name="Rissanen A.J."/>
            <person name="Saarenheimo J."/>
            <person name="Tiirola M."/>
            <person name="Peura S."/>
            <person name="Aalto S.L."/>
            <person name="Karvinen A."/>
            <person name="Nykanen H."/>
        </authorList>
    </citation>
    <scope>NUCLEOTIDE SEQUENCE [LARGE SCALE GENOMIC DNA]</scope>
    <source>
        <strain evidence="1">AMbin10</strain>
    </source>
</reference>